<feature type="compositionally biased region" description="Basic residues" evidence="1">
    <location>
        <begin position="449"/>
        <end position="464"/>
    </location>
</feature>
<dbReference type="WBParaSite" id="PTRK_0000311700.1">
    <property type="protein sequence ID" value="PTRK_0000311700.1"/>
    <property type="gene ID" value="PTRK_0000311700"/>
</dbReference>
<protein>
    <submittedName>
        <fullName evidence="3">LigA</fullName>
    </submittedName>
</protein>
<evidence type="ECO:0000256" key="1">
    <source>
        <dbReference type="SAM" id="MobiDB-lite"/>
    </source>
</evidence>
<keyword evidence="2" id="KW-1185">Reference proteome</keyword>
<feature type="compositionally biased region" description="Gly residues" evidence="1">
    <location>
        <begin position="110"/>
        <end position="119"/>
    </location>
</feature>
<feature type="compositionally biased region" description="Basic and acidic residues" evidence="1">
    <location>
        <begin position="78"/>
        <end position="90"/>
    </location>
</feature>
<evidence type="ECO:0000313" key="3">
    <source>
        <dbReference type="WBParaSite" id="PTRK_0000311700.1"/>
    </source>
</evidence>
<proteinExistence type="predicted"/>
<feature type="compositionally biased region" description="Basic residues" evidence="1">
    <location>
        <begin position="385"/>
        <end position="400"/>
    </location>
</feature>
<feature type="compositionally biased region" description="Low complexity" evidence="1">
    <location>
        <begin position="305"/>
        <end position="324"/>
    </location>
</feature>
<sequence length="589" mass="62343">MGTVTVRGTGMTARWAFELTDGRWRAIVRNSCISTGWWFCWGLGLGRRPSRAHAGQDRRGARQGRRRRDQGAAGRGAGGHEDGARPDRALQRRGGRVQRRCRRSGRGRRGSGCGEGGGLNPRSSRRTPGAGPSKFVERRVRGSYWVPASAGMNGVEAAFHAPAHDQALRRRVRGRDAGGERRPVRLAHRLHPHDAQARRRDRGRRLPLLGDEGRGDLPSAHSGHHDRGRGQGQSLRDQAGQPGHPHRAAGPAAVSGLALFRQGRAAGPVGGRADGPAARTGAGVARTGRLAQGGHGRHVGGQCGQSGAEPAAGAGPAGHRPAWRGGLGLGDVRRAHGAGDLSGRLHPAPARGAGLGRVQEAQARQGGREPADEGRPGRGRVELHRGRRIRRHDPVRRSAGRRPDRQLGGRDQHLGHRLHGADGAFVRDGGAGRSQLWRGGQGGRDARRSGRHRRGDGAGLHHRPDHLAVGAADRRRLYDRPGDPRHCGSGAGAGDAVLCRRRHAGGRSTGQPCGGRRGVADADAPVVLWPDHDPAGLVPGAPDRGGRTGLVGDRRQPDLGRAADRALRAHRAAAVRHANFLPPLHGEGG</sequence>
<name>A0A0N4Z7G6_PARTI</name>
<accession>A0A0N4Z7G6</accession>
<feature type="region of interest" description="Disordered" evidence="1">
    <location>
        <begin position="49"/>
        <end position="135"/>
    </location>
</feature>
<evidence type="ECO:0000313" key="2">
    <source>
        <dbReference type="Proteomes" id="UP000038045"/>
    </source>
</evidence>
<feature type="compositionally biased region" description="Basic residues" evidence="1">
    <location>
        <begin position="91"/>
        <end position="109"/>
    </location>
</feature>
<feature type="compositionally biased region" description="Basic and acidic residues" evidence="1">
    <location>
        <begin position="166"/>
        <end position="183"/>
    </location>
</feature>
<feature type="compositionally biased region" description="Low complexity" evidence="1">
    <location>
        <begin position="239"/>
        <end position="251"/>
    </location>
</feature>
<feature type="region of interest" description="Disordered" evidence="1">
    <location>
        <begin position="289"/>
        <end position="472"/>
    </location>
</feature>
<feature type="region of interest" description="Disordered" evidence="1">
    <location>
        <begin position="265"/>
        <end position="284"/>
    </location>
</feature>
<feature type="compositionally biased region" description="Gly residues" evidence="1">
    <location>
        <begin position="291"/>
        <end position="304"/>
    </location>
</feature>
<dbReference type="Proteomes" id="UP000038045">
    <property type="component" value="Unplaced"/>
</dbReference>
<organism evidence="2 3">
    <name type="scientific">Parastrongyloides trichosuri</name>
    <name type="common">Possum-specific nematode worm</name>
    <dbReference type="NCBI Taxonomy" id="131310"/>
    <lineage>
        <taxon>Eukaryota</taxon>
        <taxon>Metazoa</taxon>
        <taxon>Ecdysozoa</taxon>
        <taxon>Nematoda</taxon>
        <taxon>Chromadorea</taxon>
        <taxon>Rhabditida</taxon>
        <taxon>Tylenchina</taxon>
        <taxon>Panagrolaimomorpha</taxon>
        <taxon>Strongyloidoidea</taxon>
        <taxon>Strongyloididae</taxon>
        <taxon>Parastrongyloides</taxon>
    </lineage>
</organism>
<reference evidence="3" key="1">
    <citation type="submission" date="2017-02" db="UniProtKB">
        <authorList>
            <consortium name="WormBaseParasite"/>
        </authorList>
    </citation>
    <scope>IDENTIFICATION</scope>
</reference>
<feature type="compositionally biased region" description="Basic and acidic residues" evidence="1">
    <location>
        <begin position="366"/>
        <end position="384"/>
    </location>
</feature>
<feature type="compositionally biased region" description="Basic and acidic residues" evidence="1">
    <location>
        <begin position="401"/>
        <end position="414"/>
    </location>
</feature>
<feature type="region of interest" description="Disordered" evidence="1">
    <location>
        <begin position="166"/>
        <end position="251"/>
    </location>
</feature>
<dbReference type="AlphaFoldDB" id="A0A0N4Z7G6"/>